<protein>
    <recommendedName>
        <fullName evidence="1">M23ase beta-sheet core domain-containing protein</fullName>
    </recommendedName>
</protein>
<evidence type="ECO:0000259" key="1">
    <source>
        <dbReference type="Pfam" id="PF01551"/>
    </source>
</evidence>
<dbReference type="Pfam" id="PF01551">
    <property type="entry name" value="Peptidase_M23"/>
    <property type="match status" value="1"/>
</dbReference>
<dbReference type="Gene3D" id="2.70.70.10">
    <property type="entry name" value="Glucose Permease (Domain IIA)"/>
    <property type="match status" value="1"/>
</dbReference>
<gene>
    <name evidence="2" type="ORF">J42TS3_52030</name>
</gene>
<dbReference type="RefSeq" id="WP_213656835.1">
    <property type="nucleotide sequence ID" value="NZ_BOSL01000035.1"/>
</dbReference>
<dbReference type="SUPFAM" id="SSF51261">
    <property type="entry name" value="Duplicated hybrid motif"/>
    <property type="match status" value="1"/>
</dbReference>
<dbReference type="Proteomes" id="UP000679992">
    <property type="component" value="Unassembled WGS sequence"/>
</dbReference>
<dbReference type="EMBL" id="BOSL01000035">
    <property type="protein sequence ID" value="GIP56168.1"/>
    <property type="molecule type" value="Genomic_DNA"/>
</dbReference>
<accession>A0ABQ4MJK6</accession>
<feature type="domain" description="M23ase beta-sheet core" evidence="1">
    <location>
        <begin position="26"/>
        <end position="125"/>
    </location>
</feature>
<dbReference type="PANTHER" id="PTHR21666:SF270">
    <property type="entry name" value="MUREIN HYDROLASE ACTIVATOR ENVC"/>
    <property type="match status" value="1"/>
</dbReference>
<dbReference type="InterPro" id="IPR011055">
    <property type="entry name" value="Dup_hybrid_motif"/>
</dbReference>
<reference evidence="2 3" key="1">
    <citation type="submission" date="2021-03" db="EMBL/GenBank/DDBJ databases">
        <title>Antimicrobial resistance genes in bacteria isolated from Japanese honey, and their potential for conferring macrolide and lincosamide resistance in the American foulbrood pathogen Paenibacillus larvae.</title>
        <authorList>
            <person name="Okamoto M."/>
            <person name="Kumagai M."/>
            <person name="Kanamori H."/>
            <person name="Takamatsu D."/>
        </authorList>
    </citation>
    <scope>NUCLEOTIDE SEQUENCE [LARGE SCALE GENOMIC DNA]</scope>
    <source>
        <strain evidence="2 3">J42TS3</strain>
    </source>
</reference>
<evidence type="ECO:0000313" key="2">
    <source>
        <dbReference type="EMBL" id="GIP56168.1"/>
    </source>
</evidence>
<name>A0ABQ4MJK6_9BACL</name>
<dbReference type="CDD" id="cd12797">
    <property type="entry name" value="M23_peptidase"/>
    <property type="match status" value="1"/>
</dbReference>
<organism evidence="2 3">
    <name type="scientific">Paenibacillus vini</name>
    <dbReference type="NCBI Taxonomy" id="1476024"/>
    <lineage>
        <taxon>Bacteria</taxon>
        <taxon>Bacillati</taxon>
        <taxon>Bacillota</taxon>
        <taxon>Bacilli</taxon>
        <taxon>Bacillales</taxon>
        <taxon>Paenibacillaceae</taxon>
        <taxon>Paenibacillus</taxon>
    </lineage>
</organism>
<dbReference type="InterPro" id="IPR050570">
    <property type="entry name" value="Cell_wall_metabolism_enzyme"/>
</dbReference>
<evidence type="ECO:0000313" key="3">
    <source>
        <dbReference type="Proteomes" id="UP000679992"/>
    </source>
</evidence>
<dbReference type="PANTHER" id="PTHR21666">
    <property type="entry name" value="PEPTIDASE-RELATED"/>
    <property type="match status" value="1"/>
</dbReference>
<proteinExistence type="predicted"/>
<comment type="caution">
    <text evidence="2">The sequence shown here is derived from an EMBL/GenBank/DDBJ whole genome shotgun (WGS) entry which is preliminary data.</text>
</comment>
<dbReference type="InterPro" id="IPR016047">
    <property type="entry name" value="M23ase_b-sheet_dom"/>
</dbReference>
<keyword evidence="3" id="KW-1185">Reference proteome</keyword>
<sequence length="201" mass="21882">MSNPFAEYKLTSPFGYRIHPVYKTRKFHRGVDLVTSPSNGPIYAFVAGEVVHAKEGVKGSGFGGYGIVVAIKDDKGYLHCYAHLSMAAVKVGQKVERGQMIGRQGSTGVSTGPHLHYEVRKKASPSYGYTATENGVVEPTKYLKDYYGGDVPKMKAADANKIINQWLKPAYGAAKTPTEKKEIGRLADELRVASGQPKQNS</sequence>